<dbReference type="STRING" id="632772.ROP_71330"/>
<protein>
    <submittedName>
        <fullName evidence="4">Putative oxidoreductase</fullName>
    </submittedName>
</protein>
<dbReference type="InterPro" id="IPR013149">
    <property type="entry name" value="ADH-like_C"/>
</dbReference>
<dbReference type="SMART" id="SM00829">
    <property type="entry name" value="PKS_ER"/>
    <property type="match status" value="1"/>
</dbReference>
<dbReference type="Pfam" id="PF08240">
    <property type="entry name" value="ADH_N"/>
    <property type="match status" value="1"/>
</dbReference>
<reference evidence="4 5" key="1">
    <citation type="submission" date="2009-03" db="EMBL/GenBank/DDBJ databases">
        <title>Comparison of the complete genome sequences of Rhodococcus erythropolis PR4 and Rhodococcus opacus B4.</title>
        <authorList>
            <person name="Takarada H."/>
            <person name="Sekine M."/>
            <person name="Hosoyama A."/>
            <person name="Yamada R."/>
            <person name="Fujisawa T."/>
            <person name="Omata S."/>
            <person name="Shimizu A."/>
            <person name="Tsukatani N."/>
            <person name="Tanikawa S."/>
            <person name="Fujita N."/>
            <person name="Harayama S."/>
        </authorList>
    </citation>
    <scope>NUCLEOTIDE SEQUENCE [LARGE SCALE GENOMIC DNA]</scope>
    <source>
        <strain evidence="4 5">B4</strain>
    </source>
</reference>
<keyword evidence="2" id="KW-0862">Zinc</keyword>
<evidence type="ECO:0000259" key="3">
    <source>
        <dbReference type="SMART" id="SM00829"/>
    </source>
</evidence>
<dbReference type="HOGENOM" id="CLU_026673_3_1_11"/>
<dbReference type="InterPro" id="IPR051397">
    <property type="entry name" value="Zn-ADH-like_protein"/>
</dbReference>
<proteinExistence type="inferred from homology"/>
<dbReference type="Gene3D" id="3.40.50.720">
    <property type="entry name" value="NAD(P)-binding Rossmann-like Domain"/>
    <property type="match status" value="1"/>
</dbReference>
<dbReference type="Pfam" id="PF00107">
    <property type="entry name" value="ADH_zinc_N"/>
    <property type="match status" value="1"/>
</dbReference>
<dbReference type="Proteomes" id="UP000002212">
    <property type="component" value="Chromosome"/>
</dbReference>
<dbReference type="Gene3D" id="3.90.180.10">
    <property type="entry name" value="Medium-chain alcohol dehydrogenases, catalytic domain"/>
    <property type="match status" value="1"/>
</dbReference>
<dbReference type="SUPFAM" id="SSF50129">
    <property type="entry name" value="GroES-like"/>
    <property type="match status" value="1"/>
</dbReference>
<gene>
    <name evidence="4" type="ordered locus">ROP_71330</name>
</gene>
<dbReference type="InterPro" id="IPR020843">
    <property type="entry name" value="ER"/>
</dbReference>
<keyword evidence="2" id="KW-0479">Metal-binding</keyword>
<dbReference type="GO" id="GO:0016491">
    <property type="term" value="F:oxidoreductase activity"/>
    <property type="evidence" value="ECO:0007669"/>
    <property type="project" value="UniProtKB-KW"/>
</dbReference>
<sequence>MAPTETPTVMSAARIHRMGDPDAIVIDSVAVPAPGPGEILVAVRSAAVNFPDTLMIAGKYQVQVPLPFVPGHEAAGVVHAVGPGVTAPVPGDRVAVLAPGAFAEYVVAPATAAVPIPDTVGFDEAAATWVCHLTAYHALRSTAEIASGEKVLVLGAGGGVGLAAVELATILGGRAVATASSADKLEAARSRGAEFTVDYSATDLRTGIREAIGSGSVDIVIDPVGGTLSEQALREMRWGGRFVTLGYASGHIPQIPLNLVLLKGVDIRGLEIRTFASRAPGRAERDRAEFTDLWASGRIRPVIGARYPLDQVSAALNTVAAGRSLGKTVIEMAPSPHTADC</sequence>
<feature type="domain" description="Enoyl reductase (ER)" evidence="3">
    <location>
        <begin position="19"/>
        <end position="330"/>
    </location>
</feature>
<dbReference type="SUPFAM" id="SSF51735">
    <property type="entry name" value="NAD(P)-binding Rossmann-fold domains"/>
    <property type="match status" value="1"/>
</dbReference>
<dbReference type="PATRIC" id="fig|632772.20.peg.7442"/>
<dbReference type="InterPro" id="IPR011032">
    <property type="entry name" value="GroES-like_sf"/>
</dbReference>
<comment type="cofactor">
    <cofactor evidence="2">
        <name>Zn(2+)</name>
        <dbReference type="ChEBI" id="CHEBI:29105"/>
    </cofactor>
</comment>
<dbReference type="InterPro" id="IPR013154">
    <property type="entry name" value="ADH-like_N"/>
</dbReference>
<evidence type="ECO:0000313" key="4">
    <source>
        <dbReference type="EMBL" id="BAH55380.1"/>
    </source>
</evidence>
<dbReference type="OrthoDB" id="4190732at2"/>
<comment type="similarity">
    <text evidence="2">Belongs to the zinc-containing alcohol dehydrogenase family.</text>
</comment>
<dbReference type="CDD" id="cd08241">
    <property type="entry name" value="QOR1"/>
    <property type="match status" value="1"/>
</dbReference>
<evidence type="ECO:0000256" key="2">
    <source>
        <dbReference type="RuleBase" id="RU361277"/>
    </source>
</evidence>
<dbReference type="KEGG" id="rop:ROP_71330"/>
<dbReference type="AlphaFoldDB" id="C1B5W9"/>
<organism evidence="4 5">
    <name type="scientific">Rhodococcus opacus (strain B4)</name>
    <dbReference type="NCBI Taxonomy" id="632772"/>
    <lineage>
        <taxon>Bacteria</taxon>
        <taxon>Bacillati</taxon>
        <taxon>Actinomycetota</taxon>
        <taxon>Actinomycetes</taxon>
        <taxon>Mycobacteriales</taxon>
        <taxon>Nocardiaceae</taxon>
        <taxon>Rhodococcus</taxon>
    </lineage>
</organism>
<evidence type="ECO:0000256" key="1">
    <source>
        <dbReference type="ARBA" id="ARBA00023002"/>
    </source>
</evidence>
<dbReference type="EMBL" id="AP011115">
    <property type="protein sequence ID" value="BAH55380.1"/>
    <property type="molecule type" value="Genomic_DNA"/>
</dbReference>
<keyword evidence="1" id="KW-0560">Oxidoreductase</keyword>
<name>C1B5W9_RHOOB</name>
<dbReference type="GO" id="GO:0008270">
    <property type="term" value="F:zinc ion binding"/>
    <property type="evidence" value="ECO:0007669"/>
    <property type="project" value="InterPro"/>
</dbReference>
<accession>C1B5W9</accession>
<dbReference type="InterPro" id="IPR036291">
    <property type="entry name" value="NAD(P)-bd_dom_sf"/>
</dbReference>
<evidence type="ECO:0000313" key="5">
    <source>
        <dbReference type="Proteomes" id="UP000002212"/>
    </source>
</evidence>
<dbReference type="PROSITE" id="PS00059">
    <property type="entry name" value="ADH_ZINC"/>
    <property type="match status" value="1"/>
</dbReference>
<dbReference type="PANTHER" id="PTHR43677:SF4">
    <property type="entry name" value="QUINONE OXIDOREDUCTASE-LIKE PROTEIN 2"/>
    <property type="match status" value="1"/>
</dbReference>
<dbReference type="InterPro" id="IPR002328">
    <property type="entry name" value="ADH_Zn_CS"/>
</dbReference>
<dbReference type="PANTHER" id="PTHR43677">
    <property type="entry name" value="SHORT-CHAIN DEHYDROGENASE/REDUCTASE"/>
    <property type="match status" value="1"/>
</dbReference>